<comment type="caution">
    <text evidence="6">The sequence shown here is derived from an EMBL/GenBank/DDBJ whole genome shotgun (WGS) entry which is preliminary data.</text>
</comment>
<dbReference type="Gene3D" id="3.10.105.10">
    <property type="entry name" value="Dipeptide-binding Protein, Domain 3"/>
    <property type="match status" value="1"/>
</dbReference>
<proteinExistence type="inferred from homology"/>
<feature type="chain" id="PRO_5047378066" evidence="4">
    <location>
        <begin position="28"/>
        <end position="528"/>
    </location>
</feature>
<feature type="signal peptide" evidence="4">
    <location>
        <begin position="1"/>
        <end position="27"/>
    </location>
</feature>
<dbReference type="Gene3D" id="3.40.190.10">
    <property type="entry name" value="Periplasmic binding protein-like II"/>
    <property type="match status" value="1"/>
</dbReference>
<dbReference type="InterPro" id="IPR000914">
    <property type="entry name" value="SBP_5_dom"/>
</dbReference>
<evidence type="ECO:0000256" key="3">
    <source>
        <dbReference type="ARBA" id="ARBA00022729"/>
    </source>
</evidence>
<name>A0ABU9CF87_9BURK</name>
<dbReference type="CDD" id="cd08498">
    <property type="entry name" value="PBP2_NikA_DppA_OppA_like_2"/>
    <property type="match status" value="1"/>
</dbReference>
<dbReference type="PANTHER" id="PTHR30290">
    <property type="entry name" value="PERIPLASMIC BINDING COMPONENT OF ABC TRANSPORTER"/>
    <property type="match status" value="1"/>
</dbReference>
<dbReference type="PANTHER" id="PTHR30290:SF9">
    <property type="entry name" value="OLIGOPEPTIDE-BINDING PROTEIN APPA"/>
    <property type="match status" value="1"/>
</dbReference>
<evidence type="ECO:0000313" key="6">
    <source>
        <dbReference type="EMBL" id="MEK8050530.1"/>
    </source>
</evidence>
<dbReference type="Pfam" id="PF00496">
    <property type="entry name" value="SBP_bac_5"/>
    <property type="match status" value="1"/>
</dbReference>
<keyword evidence="7" id="KW-1185">Reference proteome</keyword>
<evidence type="ECO:0000259" key="5">
    <source>
        <dbReference type="Pfam" id="PF00496"/>
    </source>
</evidence>
<evidence type="ECO:0000256" key="2">
    <source>
        <dbReference type="ARBA" id="ARBA00022448"/>
    </source>
</evidence>
<reference evidence="6 7" key="1">
    <citation type="submission" date="2024-04" db="EMBL/GenBank/DDBJ databases">
        <title>Novel species of the genus Ideonella isolated from streams.</title>
        <authorList>
            <person name="Lu H."/>
        </authorList>
    </citation>
    <scope>NUCLEOTIDE SEQUENCE [LARGE SCALE GENOMIC DNA]</scope>
    <source>
        <strain evidence="6 7">DXS22W</strain>
    </source>
</reference>
<evidence type="ECO:0000313" key="7">
    <source>
        <dbReference type="Proteomes" id="UP001365405"/>
    </source>
</evidence>
<keyword evidence="2" id="KW-0813">Transport</keyword>
<protein>
    <submittedName>
        <fullName evidence="6">ABC transporter substrate-binding protein</fullName>
    </submittedName>
</protein>
<evidence type="ECO:0000256" key="4">
    <source>
        <dbReference type="SAM" id="SignalP"/>
    </source>
</evidence>
<organism evidence="6 7">
    <name type="scientific">Pseudaquabacterium inlustre</name>
    <dbReference type="NCBI Taxonomy" id="2984192"/>
    <lineage>
        <taxon>Bacteria</taxon>
        <taxon>Pseudomonadati</taxon>
        <taxon>Pseudomonadota</taxon>
        <taxon>Betaproteobacteria</taxon>
        <taxon>Burkholderiales</taxon>
        <taxon>Sphaerotilaceae</taxon>
        <taxon>Pseudaquabacterium</taxon>
    </lineage>
</organism>
<gene>
    <name evidence="6" type="ORF">AACH10_09795</name>
</gene>
<dbReference type="SUPFAM" id="SSF53850">
    <property type="entry name" value="Periplasmic binding protein-like II"/>
    <property type="match status" value="1"/>
</dbReference>
<accession>A0ABU9CF87</accession>
<dbReference type="RefSeq" id="WP_341410204.1">
    <property type="nucleotide sequence ID" value="NZ_JBBUTH010000004.1"/>
</dbReference>
<sequence length="528" mass="59012">MTLKNASRWALAALTVAASLATLPAQAAPLRWGAQNDILTLDPHSQNHATTNAILMHAYEGLVRYNAKYEVEPALATKWTYITPTQVRFELRKGVKFHDGSPLVADDVVFSFGRIKQPQGTMSIYVTGISEVKKVDDHTVDFILSGPNPILLRNIVDFFIMSKSWAEKNRTTNTQDYKAKEENYASRNVNGTGPFRILSWQPEQRVAMARHDGWWDKHTSNVDQVIYTPIKADSTRVAALLSGDLDMVTDVPPQDVPRLRADAKLKVIDGPEVRTIFIALDQHNAELKYSSVKGKNPFKDRKVREALDIAIDREAIKRNVMRGMSLPAGILVAPGVNGNTPEIDKPLKVDLAKAKQLLTEAGYPNGFEFQLNCPNNRYVNDEKICLALASMWAKIGVNTKVAAESMSTFIQKVQNFDTSAYMLGWGVATYDAQYSLQSLVRTRTSGADGNFNFGRVSDPALDKLVDGMKVETDVAKRNALIKDALVRTRDEHLVLPLHHQIRPWAMVKNVDTIHRSDDRPQARFTSMK</sequence>
<comment type="similarity">
    <text evidence="1">Belongs to the bacterial solute-binding protein 5 family.</text>
</comment>
<feature type="domain" description="Solute-binding protein family 5" evidence="5">
    <location>
        <begin position="70"/>
        <end position="443"/>
    </location>
</feature>
<dbReference type="Proteomes" id="UP001365405">
    <property type="component" value="Unassembled WGS sequence"/>
</dbReference>
<dbReference type="EMBL" id="JBBUTH010000004">
    <property type="protein sequence ID" value="MEK8050530.1"/>
    <property type="molecule type" value="Genomic_DNA"/>
</dbReference>
<dbReference type="Gene3D" id="3.90.76.10">
    <property type="entry name" value="Dipeptide-binding Protein, Domain 1"/>
    <property type="match status" value="1"/>
</dbReference>
<dbReference type="InterPro" id="IPR030678">
    <property type="entry name" value="Peptide/Ni-bd"/>
</dbReference>
<evidence type="ECO:0000256" key="1">
    <source>
        <dbReference type="ARBA" id="ARBA00005695"/>
    </source>
</evidence>
<keyword evidence="3 4" id="KW-0732">Signal</keyword>
<dbReference type="PIRSF" id="PIRSF002741">
    <property type="entry name" value="MppA"/>
    <property type="match status" value="1"/>
</dbReference>
<dbReference type="InterPro" id="IPR039424">
    <property type="entry name" value="SBP_5"/>
</dbReference>